<dbReference type="EMBL" id="LR796700">
    <property type="protein sequence ID" value="CAB4161179.1"/>
    <property type="molecule type" value="Genomic_DNA"/>
</dbReference>
<gene>
    <name evidence="1" type="ORF">UFOVP729_35</name>
</gene>
<proteinExistence type="predicted"/>
<organism evidence="1">
    <name type="scientific">uncultured Caudovirales phage</name>
    <dbReference type="NCBI Taxonomy" id="2100421"/>
    <lineage>
        <taxon>Viruses</taxon>
        <taxon>Duplodnaviria</taxon>
        <taxon>Heunggongvirae</taxon>
        <taxon>Uroviricota</taxon>
        <taxon>Caudoviricetes</taxon>
        <taxon>Peduoviridae</taxon>
        <taxon>Maltschvirus</taxon>
        <taxon>Maltschvirus maltsch</taxon>
    </lineage>
</organism>
<protein>
    <submittedName>
        <fullName evidence="1">Uncharacterized protein</fullName>
    </submittedName>
</protein>
<sequence length="44" mass="4785">MVMAIRLLAGLAVGFDVNPAPGVYVSIYLGIVELAFYNPEELEE</sequence>
<reference evidence="1" key="1">
    <citation type="submission" date="2020-04" db="EMBL/GenBank/DDBJ databases">
        <authorList>
            <person name="Chiriac C."/>
            <person name="Salcher M."/>
            <person name="Ghai R."/>
            <person name="Kavagutti S V."/>
        </authorList>
    </citation>
    <scope>NUCLEOTIDE SEQUENCE</scope>
</reference>
<evidence type="ECO:0000313" key="1">
    <source>
        <dbReference type="EMBL" id="CAB4161179.1"/>
    </source>
</evidence>
<accession>A0A6J5NPA8</accession>
<name>A0A6J5NPA8_9CAUD</name>